<dbReference type="EMBL" id="CAKKLH010000340">
    <property type="protein sequence ID" value="CAH0113499.1"/>
    <property type="molecule type" value="Genomic_DNA"/>
</dbReference>
<dbReference type="Gene3D" id="1.20.120.330">
    <property type="entry name" value="Nucleotidyltransferases domain 2"/>
    <property type="match status" value="1"/>
</dbReference>
<keyword evidence="1" id="KW-0067">ATP-binding</keyword>
<dbReference type="InterPro" id="IPR001245">
    <property type="entry name" value="Ser-Thr/Tyr_kinase_cat_dom"/>
</dbReference>
<proteinExistence type="predicted"/>
<keyword evidence="1" id="KW-0547">Nucleotide-binding</keyword>
<feature type="region of interest" description="Disordered" evidence="2">
    <location>
        <begin position="878"/>
        <end position="898"/>
    </location>
</feature>
<comment type="caution">
    <text evidence="5">The sequence shown here is derived from an EMBL/GenBank/DDBJ whole genome shotgun (WGS) entry which is preliminary data.</text>
</comment>
<dbReference type="SUPFAM" id="SSF50729">
    <property type="entry name" value="PH domain-like"/>
    <property type="match status" value="1"/>
</dbReference>
<keyword evidence="6" id="KW-1185">Reference proteome</keyword>
<dbReference type="Pfam" id="PF21477">
    <property type="entry name" value="FERM_C_FAK1"/>
    <property type="match status" value="1"/>
</dbReference>
<feature type="domain" description="Protein kinase" evidence="3">
    <location>
        <begin position="210"/>
        <end position="467"/>
    </location>
</feature>
<dbReference type="Gene3D" id="2.30.29.30">
    <property type="entry name" value="Pleckstrin-homology domain (PH domain)/Phosphotyrosine-binding domain (PTB)"/>
    <property type="match status" value="1"/>
</dbReference>
<dbReference type="PRINTS" id="PR00109">
    <property type="entry name" value="TYRKINASE"/>
</dbReference>
<dbReference type="PROSITE" id="PS50057">
    <property type="entry name" value="FERM_3"/>
    <property type="match status" value="1"/>
</dbReference>
<dbReference type="SMART" id="SM00219">
    <property type="entry name" value="TyrKc"/>
    <property type="match status" value="1"/>
</dbReference>
<dbReference type="Pfam" id="PF07714">
    <property type="entry name" value="PK_Tyr_Ser-Thr"/>
    <property type="match status" value="1"/>
</dbReference>
<feature type="region of interest" description="Disordered" evidence="2">
    <location>
        <begin position="626"/>
        <end position="650"/>
    </location>
</feature>
<accession>A0A8J2S5K2</accession>
<feature type="compositionally biased region" description="Low complexity" evidence="2">
    <location>
        <begin position="626"/>
        <end position="635"/>
    </location>
</feature>
<dbReference type="OrthoDB" id="9976756at2759"/>
<evidence type="ECO:0000313" key="5">
    <source>
        <dbReference type="EMBL" id="CAH0113499.1"/>
    </source>
</evidence>
<dbReference type="FunFam" id="1.10.510.10:FF:000039">
    <property type="entry name" value="Focal adhesion kinase, isoform D"/>
    <property type="match status" value="1"/>
</dbReference>
<evidence type="ECO:0000313" key="6">
    <source>
        <dbReference type="Proteomes" id="UP000789390"/>
    </source>
</evidence>
<dbReference type="InterPro" id="IPR017441">
    <property type="entry name" value="Protein_kinase_ATP_BS"/>
</dbReference>
<organism evidence="5 6">
    <name type="scientific">Daphnia galeata</name>
    <dbReference type="NCBI Taxonomy" id="27404"/>
    <lineage>
        <taxon>Eukaryota</taxon>
        <taxon>Metazoa</taxon>
        <taxon>Ecdysozoa</taxon>
        <taxon>Arthropoda</taxon>
        <taxon>Crustacea</taxon>
        <taxon>Branchiopoda</taxon>
        <taxon>Diplostraca</taxon>
        <taxon>Cladocera</taxon>
        <taxon>Anomopoda</taxon>
        <taxon>Daphniidae</taxon>
        <taxon>Daphnia</taxon>
    </lineage>
</organism>
<reference evidence="5" key="1">
    <citation type="submission" date="2021-11" db="EMBL/GenBank/DDBJ databases">
        <authorList>
            <person name="Schell T."/>
        </authorList>
    </citation>
    <scope>NUCLEOTIDE SEQUENCE</scope>
    <source>
        <strain evidence="5">M5</strain>
    </source>
</reference>
<dbReference type="InterPro" id="IPR005189">
    <property type="entry name" value="Focal_adhesion_kin_target_dom"/>
</dbReference>
<dbReference type="Pfam" id="PF03623">
    <property type="entry name" value="Focal_AT"/>
    <property type="match status" value="1"/>
</dbReference>
<dbReference type="CDD" id="cd13190">
    <property type="entry name" value="FERM_C_FAK1"/>
    <property type="match status" value="1"/>
</dbReference>
<evidence type="ECO:0000256" key="2">
    <source>
        <dbReference type="SAM" id="MobiDB-lite"/>
    </source>
</evidence>
<feature type="binding site" evidence="1">
    <location>
        <position position="242"/>
    </location>
    <ligand>
        <name>ATP</name>
        <dbReference type="ChEBI" id="CHEBI:30616"/>
    </ligand>
</feature>
<dbReference type="GO" id="GO:0005524">
    <property type="term" value="F:ATP binding"/>
    <property type="evidence" value="ECO:0007669"/>
    <property type="project" value="UniProtKB-UniRule"/>
</dbReference>
<feature type="domain" description="FERM" evidence="4">
    <location>
        <begin position="1"/>
        <end position="130"/>
    </location>
</feature>
<feature type="region of interest" description="Disordered" evidence="2">
    <location>
        <begin position="686"/>
        <end position="718"/>
    </location>
</feature>
<dbReference type="InterPro" id="IPR000719">
    <property type="entry name" value="Prot_kinase_dom"/>
</dbReference>
<dbReference type="SUPFAM" id="SSF68993">
    <property type="entry name" value="FAT domain of focal adhesion kinase"/>
    <property type="match status" value="1"/>
</dbReference>
<dbReference type="InterPro" id="IPR049385">
    <property type="entry name" value="FAK1-like_FERM_C"/>
</dbReference>
<dbReference type="InterPro" id="IPR020635">
    <property type="entry name" value="Tyr_kinase_cat_dom"/>
</dbReference>
<dbReference type="PROSITE" id="PS50011">
    <property type="entry name" value="PROTEIN_KINASE_DOM"/>
    <property type="match status" value="1"/>
</dbReference>
<dbReference type="GO" id="GO:0007172">
    <property type="term" value="P:signal complex assembly"/>
    <property type="evidence" value="ECO:0007669"/>
    <property type="project" value="InterPro"/>
</dbReference>
<feature type="compositionally biased region" description="Basic and acidic residues" evidence="2">
    <location>
        <begin position="637"/>
        <end position="650"/>
    </location>
</feature>
<evidence type="ECO:0008006" key="7">
    <source>
        <dbReference type="Google" id="ProtNLM"/>
    </source>
</evidence>
<dbReference type="AlphaFoldDB" id="A0A8J2S5K2"/>
<dbReference type="InterPro" id="IPR011993">
    <property type="entry name" value="PH-like_dom_sf"/>
</dbReference>
<dbReference type="GO" id="GO:0004713">
    <property type="term" value="F:protein tyrosine kinase activity"/>
    <property type="evidence" value="ECO:0007669"/>
    <property type="project" value="InterPro"/>
</dbReference>
<feature type="compositionally biased region" description="Polar residues" evidence="2">
    <location>
        <begin position="149"/>
        <end position="161"/>
    </location>
</feature>
<dbReference type="InterPro" id="IPR011009">
    <property type="entry name" value="Kinase-like_dom_sf"/>
</dbReference>
<dbReference type="PROSITE" id="PS00107">
    <property type="entry name" value="PROTEIN_KINASE_ATP"/>
    <property type="match status" value="1"/>
</dbReference>
<dbReference type="PANTHER" id="PTHR46221:SF9">
    <property type="entry name" value="NON-SPECIFIC PROTEIN-TYROSINE KINASE"/>
    <property type="match status" value="1"/>
</dbReference>
<evidence type="ECO:0000259" key="3">
    <source>
        <dbReference type="PROSITE" id="PS50011"/>
    </source>
</evidence>
<dbReference type="GO" id="GO:0005925">
    <property type="term" value="C:focal adhesion"/>
    <property type="evidence" value="ECO:0007669"/>
    <property type="project" value="InterPro"/>
</dbReference>
<protein>
    <recommendedName>
        <fullName evidence="7">Focal adhesion kinase 1</fullName>
    </recommendedName>
</protein>
<dbReference type="Proteomes" id="UP000789390">
    <property type="component" value="Unassembled WGS sequence"/>
</dbReference>
<dbReference type="InterPro" id="IPR000299">
    <property type="entry name" value="FERM_domain"/>
</dbReference>
<dbReference type="SUPFAM" id="SSF56112">
    <property type="entry name" value="Protein kinase-like (PK-like)"/>
    <property type="match status" value="1"/>
</dbReference>
<feature type="region of interest" description="Disordered" evidence="2">
    <location>
        <begin position="585"/>
        <end position="607"/>
    </location>
</feature>
<sequence length="898" mass="100006">MFKFLDLLRTVYRYDREKFQCDLGTGWSIPVELIIGPDVGISYTASQAGSQLILVADFSHVSQVETLMSADCESHNVQRIGGGVNNNKAVVQIKVAGSLEPLLITCSSIEMAENIADLVDRYCRLINGTNLSLWNKRDLVNRSRPGSRVSATNSRSTSRNGSPAPMGPGQRSRVGGDPNNDTRDYAELIDEDGDYSTPSVPNYELSRNLIDLQEIVGYGHFGDVHRGIFRNGGGEPTLVAVKTCKDQTMADKFLEEAYIMQQFDHPNIIRLIGVCSHAPVWIVMELAKYGEMRAYLQKNQARLELDLATLVLFAYQLSTALSYLESKKFVHRDIAARNILVSSDDCVKLADFGLSRWVEESCYYKASKGVLPIKWMAPESINFRRFTTASDVWMFGVCMWEIFMLGIKPFQGIKNSDVIGRIESGERLPLPVICPPNLYSLMLQCWSSEPSKRPCFREIKETLHEILMEERRERDETMWRENRRVAAVSWGSTGSTGNGEDLPPPKPSRVPATYVGVGGSANVGKLAPPASSEQSLPGPTTYLVAPNSEVLAQLMRENETRADAGHTYNYTAPASAFNTFTVEFSHTNSSSSNPASPQHKSKTKGRKNQPVYANIMMSDSTLPPATTAAVATNPASYKDEPNEPSNDHLEQERRMLEWKLRQQQRQSEEDSRWLAEEESHLRKRLSVAASLSDRSDTDSMDGASAYQKDRSTPLQGNQVDDRSVVVKKLEPTPTARLDRTHDKVYDATTSVVRSVMLLSQGVQQAKSDTYVDLVKKVGLELRMLLTSVDQLVPHFPPSTHREVEMAHKVLSKDMAELVSALKLAERYSNTTLDNEYRKGMLSAAHILAMNAKNLLDVVDHVRIRHPHVNVLFSGLSRSQDSSAGCSTTDKNSYQISSS</sequence>
<gene>
    <name evidence="5" type="ORF">DGAL_LOCUS17395</name>
</gene>
<dbReference type="PANTHER" id="PTHR46221">
    <property type="entry name" value="FERM AND PDZ DOMAIN-CONTAINING PROTEIN FAMILY MEMBER"/>
    <property type="match status" value="1"/>
</dbReference>
<dbReference type="Gene3D" id="3.30.200.20">
    <property type="entry name" value="Phosphorylase Kinase, domain 1"/>
    <property type="match status" value="1"/>
</dbReference>
<evidence type="ECO:0000256" key="1">
    <source>
        <dbReference type="PROSITE-ProRule" id="PRU10141"/>
    </source>
</evidence>
<dbReference type="PROSITE" id="PS00109">
    <property type="entry name" value="PROTEIN_KINASE_TYR"/>
    <property type="match status" value="1"/>
</dbReference>
<evidence type="ECO:0000259" key="4">
    <source>
        <dbReference type="PROSITE" id="PS50057"/>
    </source>
</evidence>
<dbReference type="InterPro" id="IPR041784">
    <property type="entry name" value="FAK1/PYK2_FERM_C"/>
</dbReference>
<dbReference type="Gene3D" id="1.10.510.10">
    <property type="entry name" value="Transferase(Phosphotransferase) domain 1"/>
    <property type="match status" value="1"/>
</dbReference>
<feature type="compositionally biased region" description="Low complexity" evidence="2">
    <location>
        <begin position="585"/>
        <end position="598"/>
    </location>
</feature>
<feature type="region of interest" description="Disordered" evidence="2">
    <location>
        <begin position="142"/>
        <end position="197"/>
    </location>
</feature>
<dbReference type="InterPro" id="IPR036137">
    <property type="entry name" value="Focal_adhe_kin_target_dom_sf"/>
</dbReference>
<dbReference type="InterPro" id="IPR008266">
    <property type="entry name" value="Tyr_kinase_AS"/>
</dbReference>
<name>A0A8J2S5K2_9CRUS</name>